<dbReference type="AlphaFoldDB" id="A0A0F9JDW6"/>
<accession>A0A0F9JDW6</accession>
<gene>
    <name evidence="1" type="ORF">LCGC14_1836680</name>
</gene>
<proteinExistence type="predicted"/>
<name>A0A0F9JDW6_9ZZZZ</name>
<sequence length="38" mass="4178">MPEEPAVAVTAEPEAPTMFDTEGNFTENWTHLLTDTAL</sequence>
<protein>
    <submittedName>
        <fullName evidence="1">Uncharacterized protein</fullName>
    </submittedName>
</protein>
<dbReference type="EMBL" id="LAZR01018219">
    <property type="protein sequence ID" value="KKL97222.1"/>
    <property type="molecule type" value="Genomic_DNA"/>
</dbReference>
<evidence type="ECO:0000313" key="1">
    <source>
        <dbReference type="EMBL" id="KKL97222.1"/>
    </source>
</evidence>
<organism evidence="1">
    <name type="scientific">marine sediment metagenome</name>
    <dbReference type="NCBI Taxonomy" id="412755"/>
    <lineage>
        <taxon>unclassified sequences</taxon>
        <taxon>metagenomes</taxon>
        <taxon>ecological metagenomes</taxon>
    </lineage>
</organism>
<reference evidence="1" key="1">
    <citation type="journal article" date="2015" name="Nature">
        <title>Complex archaea that bridge the gap between prokaryotes and eukaryotes.</title>
        <authorList>
            <person name="Spang A."/>
            <person name="Saw J.H."/>
            <person name="Jorgensen S.L."/>
            <person name="Zaremba-Niedzwiedzka K."/>
            <person name="Martijn J."/>
            <person name="Lind A.E."/>
            <person name="van Eijk R."/>
            <person name="Schleper C."/>
            <person name="Guy L."/>
            <person name="Ettema T.J."/>
        </authorList>
    </citation>
    <scope>NUCLEOTIDE SEQUENCE</scope>
</reference>
<comment type="caution">
    <text evidence="1">The sequence shown here is derived from an EMBL/GenBank/DDBJ whole genome shotgun (WGS) entry which is preliminary data.</text>
</comment>
<feature type="non-terminal residue" evidence="1">
    <location>
        <position position="38"/>
    </location>
</feature>